<sequence>MSTQQANDVDIERLDAQMTDLLDAFEAHPQMQPPATHPTIFFLMDFVRNTHQVLKGVDAQKYAAGDQTAREQVQEVIGRNQFACVLLNDSSGKLSLMTGSDPNDPVDFGPNVKAKARALMEG</sequence>
<dbReference type="RefSeq" id="XP_058306519.1">
    <property type="nucleotide sequence ID" value="XM_058454270.1"/>
</dbReference>
<evidence type="ECO:0000313" key="2">
    <source>
        <dbReference type="Proteomes" id="UP001150904"/>
    </source>
</evidence>
<dbReference type="Proteomes" id="UP001150904">
    <property type="component" value="Unassembled WGS sequence"/>
</dbReference>
<comment type="caution">
    <text evidence="1">The sequence shown here is derived from an EMBL/GenBank/DDBJ whole genome shotgun (WGS) entry which is preliminary data.</text>
</comment>
<name>A0A9W9JPN1_9EURO</name>
<evidence type="ECO:0000313" key="1">
    <source>
        <dbReference type="EMBL" id="KAJ5198091.1"/>
    </source>
</evidence>
<accession>A0A9W9JPN1</accession>
<proteinExistence type="predicted"/>
<dbReference type="EMBL" id="JAPQKR010000014">
    <property type="protein sequence ID" value="KAJ5198091.1"/>
    <property type="molecule type" value="Genomic_DNA"/>
</dbReference>
<gene>
    <name evidence="1" type="ORF">N7498_007208</name>
</gene>
<keyword evidence="2" id="KW-1185">Reference proteome</keyword>
<organism evidence="1 2">
    <name type="scientific">Penicillium cinerascens</name>
    <dbReference type="NCBI Taxonomy" id="70096"/>
    <lineage>
        <taxon>Eukaryota</taxon>
        <taxon>Fungi</taxon>
        <taxon>Dikarya</taxon>
        <taxon>Ascomycota</taxon>
        <taxon>Pezizomycotina</taxon>
        <taxon>Eurotiomycetes</taxon>
        <taxon>Eurotiomycetidae</taxon>
        <taxon>Eurotiales</taxon>
        <taxon>Aspergillaceae</taxon>
        <taxon>Penicillium</taxon>
    </lineage>
</organism>
<dbReference type="GeneID" id="83181571"/>
<protein>
    <submittedName>
        <fullName evidence="1">Uncharacterized protein</fullName>
    </submittedName>
</protein>
<reference evidence="1" key="1">
    <citation type="submission" date="2022-12" db="EMBL/GenBank/DDBJ databases">
        <authorList>
            <person name="Petersen C."/>
        </authorList>
    </citation>
    <scope>NUCLEOTIDE SEQUENCE</scope>
    <source>
        <strain evidence="1">IBT 15544</strain>
    </source>
</reference>
<dbReference type="OrthoDB" id="5282002at2759"/>
<reference evidence="1" key="2">
    <citation type="journal article" date="2023" name="IMA Fungus">
        <title>Comparative genomic study of the Penicillium genus elucidates a diverse pangenome and 15 lateral gene transfer events.</title>
        <authorList>
            <person name="Petersen C."/>
            <person name="Sorensen T."/>
            <person name="Nielsen M.R."/>
            <person name="Sondergaard T.E."/>
            <person name="Sorensen J.L."/>
            <person name="Fitzpatrick D.A."/>
            <person name="Frisvad J.C."/>
            <person name="Nielsen K.L."/>
        </authorList>
    </citation>
    <scope>NUCLEOTIDE SEQUENCE</scope>
    <source>
        <strain evidence="1">IBT 15544</strain>
    </source>
</reference>
<dbReference type="AlphaFoldDB" id="A0A9W9JPN1"/>